<accession>A0A9N9HUX3</accession>
<evidence type="ECO:0000313" key="4">
    <source>
        <dbReference type="Proteomes" id="UP000789759"/>
    </source>
</evidence>
<comment type="caution">
    <text evidence="3">The sequence shown here is derived from an EMBL/GenBank/DDBJ whole genome shotgun (WGS) entry which is preliminary data.</text>
</comment>
<dbReference type="SUPFAM" id="SSF110395">
    <property type="entry name" value="CutC-like"/>
    <property type="match status" value="1"/>
</dbReference>
<dbReference type="EMBL" id="CAJVQA010011380">
    <property type="protein sequence ID" value="CAG8706678.1"/>
    <property type="molecule type" value="Genomic_DNA"/>
</dbReference>
<feature type="non-terminal residue" evidence="3">
    <location>
        <position position="1"/>
    </location>
</feature>
<dbReference type="OrthoDB" id="7392499at2759"/>
<dbReference type="Pfam" id="PF03932">
    <property type="entry name" value="CutC"/>
    <property type="match status" value="1"/>
</dbReference>
<organism evidence="3 4">
    <name type="scientific">Cetraspora pellucida</name>
    <dbReference type="NCBI Taxonomy" id="1433469"/>
    <lineage>
        <taxon>Eukaryota</taxon>
        <taxon>Fungi</taxon>
        <taxon>Fungi incertae sedis</taxon>
        <taxon>Mucoromycota</taxon>
        <taxon>Glomeromycotina</taxon>
        <taxon>Glomeromycetes</taxon>
        <taxon>Diversisporales</taxon>
        <taxon>Gigasporaceae</taxon>
        <taxon>Cetraspora</taxon>
    </lineage>
</organism>
<reference evidence="3" key="1">
    <citation type="submission" date="2021-06" db="EMBL/GenBank/DDBJ databases">
        <authorList>
            <person name="Kallberg Y."/>
            <person name="Tangrot J."/>
            <person name="Rosling A."/>
        </authorList>
    </citation>
    <scope>NUCLEOTIDE SEQUENCE</scope>
    <source>
        <strain evidence="3">FL966</strain>
    </source>
</reference>
<sequence>MTDKLFIVSTTFNKSATRFFGVSTWEDKKYKFGPFTTIMIKLNMSRLTPIFEVCVDSVISAINAEKGGASRVELCDNLAEGGTTPSSGGDFCYNEEEIEVMCLDIQHAKNLGAHGVVLGILMPDGCVDVERVTKLVEIASPMEVTFHRAFDMTNDPFKALNDIIKIGSIQRILTSGCDSTVLEGLETIVELVKHAQDRIIIMPGGGIRESNLSRIFAATYLQEIHVSASTTMSSTMIHKTSNIHMGKAFYNSEYLINAVSEDRLLKMIDIASRFT</sequence>
<feature type="non-terminal residue" evidence="3">
    <location>
        <position position="275"/>
    </location>
</feature>
<dbReference type="InterPro" id="IPR005627">
    <property type="entry name" value="CutC-like"/>
</dbReference>
<gene>
    <name evidence="3" type="ORF">CPELLU_LOCUS12113</name>
</gene>
<dbReference type="HAMAP" id="MF_00795">
    <property type="entry name" value="CutC"/>
    <property type="match status" value="1"/>
</dbReference>
<evidence type="ECO:0000256" key="2">
    <source>
        <dbReference type="ARBA" id="ARBA00019014"/>
    </source>
</evidence>
<dbReference type="PANTHER" id="PTHR12598:SF0">
    <property type="entry name" value="COPPER HOMEOSTASIS PROTEIN CUTC HOMOLOG"/>
    <property type="match status" value="1"/>
</dbReference>
<proteinExistence type="inferred from homology"/>
<dbReference type="PANTHER" id="PTHR12598">
    <property type="entry name" value="COPPER HOMEOSTASIS PROTEIN CUTC"/>
    <property type="match status" value="1"/>
</dbReference>
<protein>
    <recommendedName>
        <fullName evidence="2">Copper homeostasis protein cutC homolog</fullName>
    </recommendedName>
</protein>
<name>A0A9N9HUX3_9GLOM</name>
<dbReference type="InterPro" id="IPR036822">
    <property type="entry name" value="CutC-like_dom_sf"/>
</dbReference>
<evidence type="ECO:0000256" key="1">
    <source>
        <dbReference type="ARBA" id="ARBA00007768"/>
    </source>
</evidence>
<dbReference type="Gene3D" id="3.20.20.380">
    <property type="entry name" value="Copper homeostasis (CutC) domain"/>
    <property type="match status" value="1"/>
</dbReference>
<comment type="similarity">
    <text evidence="1">Belongs to the CutC family.</text>
</comment>
<dbReference type="GO" id="GO:0005507">
    <property type="term" value="F:copper ion binding"/>
    <property type="evidence" value="ECO:0007669"/>
    <property type="project" value="TreeGrafter"/>
</dbReference>
<evidence type="ECO:0000313" key="3">
    <source>
        <dbReference type="EMBL" id="CAG8706678.1"/>
    </source>
</evidence>
<dbReference type="AlphaFoldDB" id="A0A9N9HUX3"/>
<dbReference type="Proteomes" id="UP000789759">
    <property type="component" value="Unassembled WGS sequence"/>
</dbReference>
<keyword evidence="4" id="KW-1185">Reference proteome</keyword>